<evidence type="ECO:0000256" key="1">
    <source>
        <dbReference type="SAM" id="MobiDB-lite"/>
    </source>
</evidence>
<evidence type="ECO:0000313" key="3">
    <source>
        <dbReference type="Proteomes" id="UP000691718"/>
    </source>
</evidence>
<proteinExistence type="predicted"/>
<evidence type="ECO:0000313" key="2">
    <source>
        <dbReference type="EMBL" id="CAG5033962.1"/>
    </source>
</evidence>
<name>A0A8S3XRL2_PARAO</name>
<dbReference type="EMBL" id="CAJQZP010001262">
    <property type="protein sequence ID" value="CAG5033962.1"/>
    <property type="molecule type" value="Genomic_DNA"/>
</dbReference>
<feature type="region of interest" description="Disordered" evidence="1">
    <location>
        <begin position="61"/>
        <end position="81"/>
    </location>
</feature>
<gene>
    <name evidence="2" type="ORF">PAPOLLO_LOCUS20233</name>
</gene>
<comment type="caution">
    <text evidence="2">The sequence shown here is derived from an EMBL/GenBank/DDBJ whole genome shotgun (WGS) entry which is preliminary data.</text>
</comment>
<accession>A0A8S3XRL2</accession>
<dbReference type="AlphaFoldDB" id="A0A8S3XRL2"/>
<protein>
    <submittedName>
        <fullName evidence="2">(apollo) hypothetical protein</fullName>
    </submittedName>
</protein>
<sequence length="126" mass="14005">MCTELCDKVFNSVQNQESVRRSIQLTTTKYLRSTTNFTLDESAKNKIKKVTLKKLDAQPRKHDEEIVFSTDPGTSGTNESNNEVETLVKENLIETADAIVGSDCPSCAEKGVSCVGRCPTDRKKME</sequence>
<keyword evidence="3" id="KW-1185">Reference proteome</keyword>
<feature type="compositionally biased region" description="Polar residues" evidence="1">
    <location>
        <begin position="71"/>
        <end position="81"/>
    </location>
</feature>
<organism evidence="2 3">
    <name type="scientific">Parnassius apollo</name>
    <name type="common">Apollo butterfly</name>
    <name type="synonym">Papilio apollo</name>
    <dbReference type="NCBI Taxonomy" id="110799"/>
    <lineage>
        <taxon>Eukaryota</taxon>
        <taxon>Metazoa</taxon>
        <taxon>Ecdysozoa</taxon>
        <taxon>Arthropoda</taxon>
        <taxon>Hexapoda</taxon>
        <taxon>Insecta</taxon>
        <taxon>Pterygota</taxon>
        <taxon>Neoptera</taxon>
        <taxon>Endopterygota</taxon>
        <taxon>Lepidoptera</taxon>
        <taxon>Glossata</taxon>
        <taxon>Ditrysia</taxon>
        <taxon>Papilionoidea</taxon>
        <taxon>Papilionidae</taxon>
        <taxon>Parnassiinae</taxon>
        <taxon>Parnassini</taxon>
        <taxon>Parnassius</taxon>
        <taxon>Parnassius</taxon>
    </lineage>
</organism>
<dbReference type="Proteomes" id="UP000691718">
    <property type="component" value="Unassembled WGS sequence"/>
</dbReference>
<reference evidence="2" key="1">
    <citation type="submission" date="2021-04" db="EMBL/GenBank/DDBJ databases">
        <authorList>
            <person name="Tunstrom K."/>
        </authorList>
    </citation>
    <scope>NUCLEOTIDE SEQUENCE</scope>
</reference>